<evidence type="ECO:0000313" key="1">
    <source>
        <dbReference type="EMBL" id="AIA93102.1"/>
    </source>
</evidence>
<name>A0A060CDS6_9BURK</name>
<reference evidence="1" key="1">
    <citation type="journal article" date="2013" name="Environ. Microbiol.">
        <title>Seasonally variable intestinal metagenomes of the red palm weevil (Rhynchophorus ferrugineus).</title>
        <authorList>
            <person name="Jia S."/>
            <person name="Zhang X."/>
            <person name="Zhang G."/>
            <person name="Yin A."/>
            <person name="Zhang S."/>
            <person name="Li F."/>
            <person name="Wang L."/>
            <person name="Zhao D."/>
            <person name="Yun Q."/>
            <person name="Tala"/>
            <person name="Wang J."/>
            <person name="Sun G."/>
            <person name="Baabdullah M."/>
            <person name="Yu X."/>
            <person name="Hu S."/>
            <person name="Al-Mssallem I.S."/>
            <person name="Yu J."/>
        </authorList>
    </citation>
    <scope>NUCLEOTIDE SEQUENCE</scope>
</reference>
<dbReference type="SUPFAM" id="SSF51445">
    <property type="entry name" value="(Trans)glycosidases"/>
    <property type="match status" value="1"/>
</dbReference>
<feature type="non-terminal residue" evidence="1">
    <location>
        <position position="68"/>
    </location>
</feature>
<protein>
    <submittedName>
        <fullName evidence="1">Glyco_hydro_1</fullName>
    </submittedName>
</protein>
<dbReference type="GO" id="GO:0004553">
    <property type="term" value="F:hydrolase activity, hydrolyzing O-glycosyl compounds"/>
    <property type="evidence" value="ECO:0007669"/>
    <property type="project" value="InterPro"/>
</dbReference>
<sequence length="68" mass="6991">MTGGLPIILAEYAHKVASQLGDKVNKWLVLNEPSSIALMGYGSGGFAPGVASPDAMFAAIHHVNLAQG</sequence>
<dbReference type="InterPro" id="IPR001360">
    <property type="entry name" value="Glyco_hydro_1"/>
</dbReference>
<accession>A0A060CDS6</accession>
<proteinExistence type="predicted"/>
<dbReference type="InterPro" id="IPR017853">
    <property type="entry name" value="GH"/>
</dbReference>
<dbReference type="Gene3D" id="3.20.20.80">
    <property type="entry name" value="Glycosidases"/>
    <property type="match status" value="1"/>
</dbReference>
<dbReference type="GO" id="GO:0005975">
    <property type="term" value="P:carbohydrate metabolic process"/>
    <property type="evidence" value="ECO:0007669"/>
    <property type="project" value="InterPro"/>
</dbReference>
<dbReference type="AlphaFoldDB" id="A0A060CDS6"/>
<dbReference type="Pfam" id="PF00232">
    <property type="entry name" value="Glyco_hydro_1"/>
    <property type="match status" value="1"/>
</dbReference>
<organism evidence="1">
    <name type="scientific">uncultured Burkholderia sp</name>
    <dbReference type="NCBI Taxonomy" id="188058"/>
    <lineage>
        <taxon>Bacteria</taxon>
        <taxon>Pseudomonadati</taxon>
        <taxon>Pseudomonadota</taxon>
        <taxon>Betaproteobacteria</taxon>
        <taxon>Burkholderiales</taxon>
        <taxon>Burkholderiaceae</taxon>
        <taxon>Burkholderia</taxon>
        <taxon>environmental samples</taxon>
    </lineage>
</organism>
<dbReference type="EMBL" id="KF125769">
    <property type="protein sequence ID" value="AIA93102.1"/>
    <property type="molecule type" value="Genomic_DNA"/>
</dbReference>